<dbReference type="OrthoDB" id="4014270at2759"/>
<feature type="compositionally biased region" description="Low complexity" evidence="1">
    <location>
        <begin position="108"/>
        <end position="122"/>
    </location>
</feature>
<evidence type="ECO:0000313" key="4">
    <source>
        <dbReference type="Proteomes" id="UP000002605"/>
    </source>
</evidence>
<evidence type="ECO:0000313" key="2">
    <source>
        <dbReference type="CGD" id="CAL0000168477"/>
    </source>
</evidence>
<dbReference type="SUPFAM" id="SSF48371">
    <property type="entry name" value="ARM repeat"/>
    <property type="match status" value="1"/>
</dbReference>
<dbReference type="eggNOG" id="ENOG502RQCI">
    <property type="taxonomic scope" value="Eukaryota"/>
</dbReference>
<protein>
    <submittedName>
        <fullName evidence="3">Uncharacterized protein</fullName>
    </submittedName>
</protein>
<reference evidence="3 4" key="1">
    <citation type="journal article" date="2009" name="Genome Res.">
        <title>Comparative genomics of the fungal pathogens Candida dubliniensis and Candida albicans.</title>
        <authorList>
            <person name="Jackson A.P."/>
            <person name="Gamble J.A."/>
            <person name="Yeomans T."/>
            <person name="Moran G.P."/>
            <person name="Saunders D."/>
            <person name="Harris D."/>
            <person name="Aslett M."/>
            <person name="Barrell J.F."/>
            <person name="Butler G."/>
            <person name="Citiulo F."/>
            <person name="Coleman D.C."/>
            <person name="de Groot P.W.J."/>
            <person name="Goodwin T.J."/>
            <person name="Quail M.A."/>
            <person name="McQuillan J."/>
            <person name="Munro C.A."/>
            <person name="Pain A."/>
            <person name="Poulter R.T."/>
            <person name="Rajandream M.A."/>
            <person name="Renauld H."/>
            <person name="Spiering M.J."/>
            <person name="Tivey A."/>
            <person name="Gow N.A.R."/>
            <person name="Barrell B."/>
            <person name="Sullivan D.J."/>
            <person name="Berriman M."/>
        </authorList>
    </citation>
    <scope>NUCLEOTIDE SEQUENCE [LARGE SCALE GENOMIC DNA]</scope>
    <source>
        <strain evidence="4">CD36 / ATCC MYA-646 / CBS 7987 / NCPF 3949 / NRRL Y-17841</strain>
    </source>
</reference>
<sequence>MTSTKSSPLSMLYQKFPFNQCLDDHLFETTNLIKHGINLTIQMGTLTLNDISSCELSLQAMDKLSKSPSDNQNQISETNTEDVDYHIPPSPILIPIEPPKSSIKRRNSSNSSIGSFTTTSSSPIMDNHTTRSLSSSDMSLLICRKKLQNIIEEFFITICNQNEKLYQEISNYVINSIVQNESNLESFLSKIVNHKYKRELVEIIQTLFMEKYEEIKLEELIDFLNNLINLRLDSVKDLNDPSVYKIYYKIWRLSINNYRYYDEEYFFDYFNNSFSNSENILLQNGFLLNYKRFTHYFSKDLTNYDDDDDDDDEQDNDEDIIGKEELALVENINDDISYQNNTAPNSPNYAYKYENTDTQQLSLDPLDQDHIPKSLRFNEDIDIININRYLPVDHVLYNQFLDQLEQNK</sequence>
<feature type="compositionally biased region" description="Pro residues" evidence="1">
    <location>
        <begin position="88"/>
        <end position="98"/>
    </location>
</feature>
<accession>B9WEJ3</accession>
<dbReference type="RefSeq" id="XP_002419510.1">
    <property type="nucleotide sequence ID" value="XM_002419465.1"/>
</dbReference>
<evidence type="ECO:0000256" key="1">
    <source>
        <dbReference type="SAM" id="MobiDB-lite"/>
    </source>
</evidence>
<dbReference type="AlphaFoldDB" id="B9WEJ3"/>
<keyword evidence="4" id="KW-1185">Reference proteome</keyword>
<organism evidence="3 4">
    <name type="scientific">Candida dubliniensis (strain CD36 / ATCC MYA-646 / CBS 7987 / NCPF 3949 / NRRL Y-17841)</name>
    <name type="common">Yeast</name>
    <dbReference type="NCBI Taxonomy" id="573826"/>
    <lineage>
        <taxon>Eukaryota</taxon>
        <taxon>Fungi</taxon>
        <taxon>Dikarya</taxon>
        <taxon>Ascomycota</taxon>
        <taxon>Saccharomycotina</taxon>
        <taxon>Pichiomycetes</taxon>
        <taxon>Debaryomycetaceae</taxon>
        <taxon>Candida/Lodderomyces clade</taxon>
        <taxon>Candida</taxon>
    </lineage>
</organism>
<dbReference type="Proteomes" id="UP000002605">
    <property type="component" value="Chromosome 3"/>
</dbReference>
<dbReference type="HOGENOM" id="CLU_686952_0_0_1"/>
<dbReference type="CGD" id="CAL0000168477">
    <property type="gene designation" value="Cd36_86070"/>
</dbReference>
<dbReference type="KEGG" id="cdu:CD36_86070"/>
<feature type="region of interest" description="Disordered" evidence="1">
    <location>
        <begin position="65"/>
        <end position="131"/>
    </location>
</feature>
<gene>
    <name evidence="2" type="ordered locus">Cd36_86070</name>
    <name evidence="3" type="ORF">CD36_86070</name>
</gene>
<dbReference type="VEuPathDB" id="FungiDB:CD36_86070"/>
<dbReference type="EMBL" id="FM992690">
    <property type="protein sequence ID" value="CAX43105.1"/>
    <property type="molecule type" value="Genomic_DNA"/>
</dbReference>
<proteinExistence type="predicted"/>
<evidence type="ECO:0000313" key="3">
    <source>
        <dbReference type="EMBL" id="CAX43105.1"/>
    </source>
</evidence>
<feature type="compositionally biased region" description="Polar residues" evidence="1">
    <location>
        <begin position="66"/>
        <end position="78"/>
    </location>
</feature>
<dbReference type="InterPro" id="IPR016024">
    <property type="entry name" value="ARM-type_fold"/>
</dbReference>
<dbReference type="GeneID" id="8046904"/>
<name>B9WEJ3_CANDC</name>